<sequence>MHAEPGAVAPSHPPGRGPGRPPGEARLPGLPLDDVEALAHLHHGGDALALARRAVTPAVLRSLAGSPYPFVRQAVAVNPATPTDALAALAGRRDSDWNDNDLLHLLARHPATAGSALDRVVDAVAGLLAEGRRPYAAVLALAARPDADPARLAALGRLPGASARLRTGLARALADRDRAGGTGVGREPAVVPVPGSSVSEQAGEVGAQVGDLGEVTDVGDGQDGDAVGVLLLGGGHGVRGDGGRGGATAQGGRQEDDADEGAADGVAHGGLRG</sequence>
<feature type="region of interest" description="Disordered" evidence="1">
    <location>
        <begin position="236"/>
        <end position="273"/>
    </location>
</feature>
<protein>
    <recommendedName>
        <fullName evidence="4">Leucine rich repeat variant</fullName>
    </recommendedName>
</protein>
<feature type="region of interest" description="Disordered" evidence="1">
    <location>
        <begin position="178"/>
        <end position="198"/>
    </location>
</feature>
<gene>
    <name evidence="2" type="ORF">GCM10018781_03690</name>
</gene>
<evidence type="ECO:0008006" key="4">
    <source>
        <dbReference type="Google" id="ProtNLM"/>
    </source>
</evidence>
<keyword evidence="3" id="KW-1185">Reference proteome</keyword>
<organism evidence="2 3">
    <name type="scientific">Kitasatospora indigofera</name>
    <dbReference type="NCBI Taxonomy" id="67307"/>
    <lineage>
        <taxon>Bacteria</taxon>
        <taxon>Bacillati</taxon>
        <taxon>Actinomycetota</taxon>
        <taxon>Actinomycetes</taxon>
        <taxon>Kitasatosporales</taxon>
        <taxon>Streptomycetaceae</taxon>
        <taxon>Kitasatospora</taxon>
    </lineage>
</organism>
<accession>A0A919FBA0</accession>
<feature type="region of interest" description="Disordered" evidence="1">
    <location>
        <begin position="1"/>
        <end position="31"/>
    </location>
</feature>
<feature type="compositionally biased region" description="Low complexity" evidence="1">
    <location>
        <begin position="188"/>
        <end position="198"/>
    </location>
</feature>
<evidence type="ECO:0000313" key="2">
    <source>
        <dbReference type="EMBL" id="GHH59813.1"/>
    </source>
</evidence>
<evidence type="ECO:0000256" key="1">
    <source>
        <dbReference type="SAM" id="MobiDB-lite"/>
    </source>
</evidence>
<reference evidence="2" key="1">
    <citation type="journal article" date="2014" name="Int. J. Syst. Evol. Microbiol.">
        <title>Complete genome sequence of Corynebacterium casei LMG S-19264T (=DSM 44701T), isolated from a smear-ripened cheese.</title>
        <authorList>
            <consortium name="US DOE Joint Genome Institute (JGI-PGF)"/>
            <person name="Walter F."/>
            <person name="Albersmeier A."/>
            <person name="Kalinowski J."/>
            <person name="Ruckert C."/>
        </authorList>
    </citation>
    <scope>NUCLEOTIDE SEQUENCE</scope>
    <source>
        <strain evidence="2">JCM 4646</strain>
    </source>
</reference>
<dbReference type="AlphaFoldDB" id="A0A919FBA0"/>
<dbReference type="EMBL" id="BNBO01000001">
    <property type="protein sequence ID" value="GHH59813.1"/>
    <property type="molecule type" value="Genomic_DNA"/>
</dbReference>
<comment type="caution">
    <text evidence="2">The sequence shown here is derived from an EMBL/GenBank/DDBJ whole genome shotgun (WGS) entry which is preliminary data.</text>
</comment>
<dbReference type="Proteomes" id="UP000617734">
    <property type="component" value="Unassembled WGS sequence"/>
</dbReference>
<proteinExistence type="predicted"/>
<feature type="compositionally biased region" description="Pro residues" evidence="1">
    <location>
        <begin position="11"/>
        <end position="21"/>
    </location>
</feature>
<feature type="compositionally biased region" description="Low complexity" evidence="1">
    <location>
        <begin position="22"/>
        <end position="31"/>
    </location>
</feature>
<evidence type="ECO:0000313" key="3">
    <source>
        <dbReference type="Proteomes" id="UP000617734"/>
    </source>
</evidence>
<reference evidence="2" key="2">
    <citation type="submission" date="2020-09" db="EMBL/GenBank/DDBJ databases">
        <authorList>
            <person name="Sun Q."/>
            <person name="Ohkuma M."/>
        </authorList>
    </citation>
    <scope>NUCLEOTIDE SEQUENCE</scope>
    <source>
        <strain evidence="2">JCM 4646</strain>
    </source>
</reference>
<name>A0A919FBA0_9ACTN</name>